<dbReference type="PROSITE" id="PS50893">
    <property type="entry name" value="ABC_TRANSPORTER_2"/>
    <property type="match status" value="1"/>
</dbReference>
<sequence>MTLLFLKSILAPHRGRLMLLMAILLLESVITLSIPWVGGRLGGYFFGEGQQMGPVLLTVAILGLLAAGSVLRMVSNWLSGRTSETILAELRSQVFAQLQALPILWHQGEKRGSAIALISWDLVRLSDFATVTLVQLLPLLVTAGGACVMMLAIDPTLALLVPVLVPAFFILQKLIGRRLRGLGTRIQKQNAEVVAGTEEMLDLLPVIKSFHAERIEQARFDAEVSKLKDLTLKETRLYAFIDPAIQFVVSAATVVLLVLAGQSLRTGQLSASEAVSFLMYVALLVRPVSQLASVYGRVQTARGTLERLQDVMRETPENLEYSAEALQTAGEIAFDHVAFSYPGRTPALRKLTFRIGAGEIVALTGANGAGKSTAVGLLLGLYQPDSGRIILDGRDIADMELGALRRAIGYVPQSRYLRNATVRENIAFGMPDAPMEAIVKAARIAQAHDFVSALPEGYETIVGDKGVKLSGGQQQRISLARALLKNPPILILDEATSMYDLEGEAEFVAECRAALAGRTVILITHRPASLEIADRILVLENGTIRSDAVLKGMQT</sequence>
<evidence type="ECO:0000256" key="2">
    <source>
        <dbReference type="ARBA" id="ARBA00022448"/>
    </source>
</evidence>
<dbReference type="PROSITE" id="PS50929">
    <property type="entry name" value="ABC_TM1F"/>
    <property type="match status" value="1"/>
</dbReference>
<gene>
    <name evidence="12" type="ORF">SAMN04488026_101046</name>
</gene>
<keyword evidence="6 12" id="KW-0067">ATP-binding</keyword>
<dbReference type="InterPro" id="IPR036640">
    <property type="entry name" value="ABC1_TM_sf"/>
</dbReference>
<evidence type="ECO:0000256" key="7">
    <source>
        <dbReference type="ARBA" id="ARBA00022989"/>
    </source>
</evidence>
<dbReference type="InterPro" id="IPR011527">
    <property type="entry name" value="ABC1_TM_dom"/>
</dbReference>
<dbReference type="Pfam" id="PF00664">
    <property type="entry name" value="ABC_membrane"/>
    <property type="match status" value="1"/>
</dbReference>
<dbReference type="PANTHER" id="PTHR43394:SF1">
    <property type="entry name" value="ATP-BINDING CASSETTE SUB-FAMILY B MEMBER 10, MITOCHONDRIAL"/>
    <property type="match status" value="1"/>
</dbReference>
<dbReference type="SUPFAM" id="SSF90123">
    <property type="entry name" value="ABC transporter transmembrane region"/>
    <property type="match status" value="1"/>
</dbReference>
<dbReference type="InterPro" id="IPR039421">
    <property type="entry name" value="Type_1_exporter"/>
</dbReference>
<evidence type="ECO:0000256" key="3">
    <source>
        <dbReference type="ARBA" id="ARBA00022475"/>
    </source>
</evidence>
<evidence type="ECO:0000256" key="5">
    <source>
        <dbReference type="ARBA" id="ARBA00022741"/>
    </source>
</evidence>
<keyword evidence="5" id="KW-0547">Nucleotide-binding</keyword>
<keyword evidence="8 9" id="KW-0472">Membrane</keyword>
<dbReference type="InterPro" id="IPR003439">
    <property type="entry name" value="ABC_transporter-like_ATP-bd"/>
</dbReference>
<evidence type="ECO:0000313" key="12">
    <source>
        <dbReference type="EMBL" id="SDJ00038.1"/>
    </source>
</evidence>
<evidence type="ECO:0000259" key="10">
    <source>
        <dbReference type="PROSITE" id="PS50893"/>
    </source>
</evidence>
<dbReference type="EMBL" id="FNEK01000010">
    <property type="protein sequence ID" value="SDJ00038.1"/>
    <property type="molecule type" value="Genomic_DNA"/>
</dbReference>
<feature type="transmembrane region" description="Helical" evidence="9">
    <location>
        <begin position="237"/>
        <end position="260"/>
    </location>
</feature>
<dbReference type="RefSeq" id="WP_170844470.1">
    <property type="nucleotide sequence ID" value="NZ_FNEK01000010.1"/>
</dbReference>
<proteinExistence type="predicted"/>
<dbReference type="PROSITE" id="PS00211">
    <property type="entry name" value="ABC_TRANSPORTER_1"/>
    <property type="match status" value="1"/>
</dbReference>
<dbReference type="STRING" id="571298.SAMN04488026_101046"/>
<feature type="transmembrane region" description="Helical" evidence="9">
    <location>
        <begin position="51"/>
        <end position="71"/>
    </location>
</feature>
<keyword evidence="2" id="KW-0813">Transport</keyword>
<dbReference type="Gene3D" id="1.20.1560.10">
    <property type="entry name" value="ABC transporter type 1, transmembrane domain"/>
    <property type="match status" value="1"/>
</dbReference>
<dbReference type="GO" id="GO:0005524">
    <property type="term" value="F:ATP binding"/>
    <property type="evidence" value="ECO:0007669"/>
    <property type="project" value="UniProtKB-KW"/>
</dbReference>
<dbReference type="GO" id="GO:0016887">
    <property type="term" value="F:ATP hydrolysis activity"/>
    <property type="evidence" value="ECO:0007669"/>
    <property type="project" value="InterPro"/>
</dbReference>
<name>A0A1G8Q5Y6_9RHOB</name>
<protein>
    <submittedName>
        <fullName evidence="12">ATP-binding cassette, subfamily B, MsbA</fullName>
    </submittedName>
</protein>
<dbReference type="PANTHER" id="PTHR43394">
    <property type="entry name" value="ATP-DEPENDENT PERMEASE MDL1, MITOCHONDRIAL"/>
    <property type="match status" value="1"/>
</dbReference>
<dbReference type="SMART" id="SM00382">
    <property type="entry name" value="AAA"/>
    <property type="match status" value="1"/>
</dbReference>
<keyword evidence="4 9" id="KW-0812">Transmembrane</keyword>
<dbReference type="InterPro" id="IPR027417">
    <property type="entry name" value="P-loop_NTPase"/>
</dbReference>
<dbReference type="GO" id="GO:0015421">
    <property type="term" value="F:ABC-type oligopeptide transporter activity"/>
    <property type="evidence" value="ECO:0007669"/>
    <property type="project" value="TreeGrafter"/>
</dbReference>
<dbReference type="Gene3D" id="3.40.50.300">
    <property type="entry name" value="P-loop containing nucleotide triphosphate hydrolases"/>
    <property type="match status" value="1"/>
</dbReference>
<comment type="subcellular location">
    <subcellularLocation>
        <location evidence="1">Cell membrane</location>
        <topology evidence="1">Multi-pass membrane protein</topology>
    </subcellularLocation>
</comment>
<evidence type="ECO:0000259" key="11">
    <source>
        <dbReference type="PROSITE" id="PS50929"/>
    </source>
</evidence>
<keyword evidence="3" id="KW-1003">Cell membrane</keyword>
<dbReference type="AlphaFoldDB" id="A0A1G8Q5Y6"/>
<evidence type="ECO:0000256" key="4">
    <source>
        <dbReference type="ARBA" id="ARBA00022692"/>
    </source>
</evidence>
<feature type="transmembrane region" description="Helical" evidence="9">
    <location>
        <begin position="157"/>
        <end position="175"/>
    </location>
</feature>
<dbReference type="GO" id="GO:0005886">
    <property type="term" value="C:plasma membrane"/>
    <property type="evidence" value="ECO:0007669"/>
    <property type="project" value="UniProtKB-SubCell"/>
</dbReference>
<evidence type="ECO:0000256" key="9">
    <source>
        <dbReference type="SAM" id="Phobius"/>
    </source>
</evidence>
<evidence type="ECO:0000313" key="13">
    <source>
        <dbReference type="Proteomes" id="UP000199382"/>
    </source>
</evidence>
<feature type="domain" description="ABC transporter" evidence="10">
    <location>
        <begin position="332"/>
        <end position="555"/>
    </location>
</feature>
<dbReference type="InterPro" id="IPR017871">
    <property type="entry name" value="ABC_transporter-like_CS"/>
</dbReference>
<keyword evidence="7 9" id="KW-1133">Transmembrane helix</keyword>
<dbReference type="InterPro" id="IPR003593">
    <property type="entry name" value="AAA+_ATPase"/>
</dbReference>
<feature type="domain" description="ABC transmembrane type-1" evidence="11">
    <location>
        <begin position="19"/>
        <end position="300"/>
    </location>
</feature>
<evidence type="ECO:0000256" key="1">
    <source>
        <dbReference type="ARBA" id="ARBA00004651"/>
    </source>
</evidence>
<evidence type="ECO:0000256" key="6">
    <source>
        <dbReference type="ARBA" id="ARBA00022840"/>
    </source>
</evidence>
<dbReference type="Proteomes" id="UP000199382">
    <property type="component" value="Unassembled WGS sequence"/>
</dbReference>
<dbReference type="FunFam" id="3.40.50.300:FF:000299">
    <property type="entry name" value="ABC transporter ATP-binding protein/permease"/>
    <property type="match status" value="1"/>
</dbReference>
<dbReference type="SUPFAM" id="SSF52540">
    <property type="entry name" value="P-loop containing nucleoside triphosphate hydrolases"/>
    <property type="match status" value="1"/>
</dbReference>
<feature type="transmembrane region" description="Helical" evidence="9">
    <location>
        <begin position="128"/>
        <end position="151"/>
    </location>
</feature>
<accession>A0A1G8Q5Y6</accession>
<keyword evidence="13" id="KW-1185">Reference proteome</keyword>
<reference evidence="12 13" key="1">
    <citation type="submission" date="2016-10" db="EMBL/GenBank/DDBJ databases">
        <authorList>
            <person name="de Groot N.N."/>
        </authorList>
    </citation>
    <scope>NUCLEOTIDE SEQUENCE [LARGE SCALE GENOMIC DNA]</scope>
    <source>
        <strain evidence="12 13">DSM 25294</strain>
    </source>
</reference>
<dbReference type="Pfam" id="PF00005">
    <property type="entry name" value="ABC_tran"/>
    <property type="match status" value="1"/>
</dbReference>
<organism evidence="12 13">
    <name type="scientific">Aliiruegeria lutimaris</name>
    <dbReference type="NCBI Taxonomy" id="571298"/>
    <lineage>
        <taxon>Bacteria</taxon>
        <taxon>Pseudomonadati</taxon>
        <taxon>Pseudomonadota</taxon>
        <taxon>Alphaproteobacteria</taxon>
        <taxon>Rhodobacterales</taxon>
        <taxon>Roseobacteraceae</taxon>
        <taxon>Aliiruegeria</taxon>
    </lineage>
</organism>
<evidence type="ECO:0000256" key="8">
    <source>
        <dbReference type="ARBA" id="ARBA00023136"/>
    </source>
</evidence>
<feature type="transmembrane region" description="Helical" evidence="9">
    <location>
        <begin position="17"/>
        <end position="39"/>
    </location>
</feature>